<dbReference type="Pfam" id="PF03466">
    <property type="entry name" value="LysR_substrate"/>
    <property type="match status" value="1"/>
</dbReference>
<evidence type="ECO:0000313" key="6">
    <source>
        <dbReference type="EMBL" id="TWP33686.1"/>
    </source>
</evidence>
<dbReference type="PANTHER" id="PTHR30126">
    <property type="entry name" value="HTH-TYPE TRANSCRIPTIONAL REGULATOR"/>
    <property type="match status" value="1"/>
</dbReference>
<dbReference type="Pfam" id="PF00126">
    <property type="entry name" value="HTH_1"/>
    <property type="match status" value="1"/>
</dbReference>
<dbReference type="EMBL" id="VCQV01000037">
    <property type="protein sequence ID" value="TWP33686.1"/>
    <property type="molecule type" value="Genomic_DNA"/>
</dbReference>
<dbReference type="SUPFAM" id="SSF53850">
    <property type="entry name" value="Periplasmic binding protein-like II"/>
    <property type="match status" value="1"/>
</dbReference>
<keyword evidence="2" id="KW-0805">Transcription regulation</keyword>
<sequence length="317" mass="33637">MTPAQLRAFCTVVRLGSVKAAAVELGVSEAAVSLHIGKLRKEFGDQLVSRTGSGLAFTPGGLRLAGRASEILGLQDRTVWEIKAAGQGRRLLHIAASALFAEHAATGLMDLFASRADDLELQLSVEHPGRFASLLADRSVDVAVGPKQRDLPASMLAKPFLKYEVVAVVAPDHPLAGRPVTPVALRGQEWFLGPSAAGSEGVICDTLRSIGVPEANQRIFQSEAAALEETKRTTHGVTLAVQFAVAGDLREGRLVKLDGPGLRGQGVWTAQTLSDASPTAQELMRFISSPRAIQAMMRGAGAKIGRFRPSVHVTLWS</sequence>
<proteinExistence type="inferred from homology"/>
<dbReference type="InterPro" id="IPR036388">
    <property type="entry name" value="WH-like_DNA-bd_sf"/>
</dbReference>
<evidence type="ECO:0000256" key="2">
    <source>
        <dbReference type="ARBA" id="ARBA00023015"/>
    </source>
</evidence>
<evidence type="ECO:0000256" key="3">
    <source>
        <dbReference type="ARBA" id="ARBA00023125"/>
    </source>
</evidence>
<dbReference type="AlphaFoldDB" id="A0A563DU29"/>
<dbReference type="InterPro" id="IPR000847">
    <property type="entry name" value="LysR_HTH_N"/>
</dbReference>
<comment type="similarity">
    <text evidence="1">Belongs to the LysR transcriptional regulatory family.</text>
</comment>
<protein>
    <submittedName>
        <fullName evidence="6">LysR family transcriptional regulator</fullName>
    </submittedName>
</protein>
<reference evidence="6 7" key="2">
    <citation type="submission" date="2019-08" db="EMBL/GenBank/DDBJ databases">
        <title>Jejuicoccus antrihumi gen. nov., sp. nov., a new member of the family Dermacoccaceae isolated from a cave.</title>
        <authorList>
            <person name="Schumann P."/>
            <person name="Kim I.S."/>
        </authorList>
    </citation>
    <scope>NUCLEOTIDE SEQUENCE [LARGE SCALE GENOMIC DNA]</scope>
    <source>
        <strain evidence="6 7">C5-26</strain>
    </source>
</reference>
<keyword evidence="4" id="KW-0804">Transcription</keyword>
<evidence type="ECO:0000256" key="1">
    <source>
        <dbReference type="ARBA" id="ARBA00009437"/>
    </source>
</evidence>
<dbReference type="SUPFAM" id="SSF46785">
    <property type="entry name" value="Winged helix' DNA-binding domain"/>
    <property type="match status" value="1"/>
</dbReference>
<gene>
    <name evidence="6" type="ORF">FGL98_20385</name>
</gene>
<keyword evidence="3" id="KW-0238">DNA-binding</keyword>
<dbReference type="Proteomes" id="UP000320244">
    <property type="component" value="Unassembled WGS sequence"/>
</dbReference>
<feature type="domain" description="HTH lysR-type" evidence="5">
    <location>
        <begin position="1"/>
        <end position="58"/>
    </location>
</feature>
<keyword evidence="7" id="KW-1185">Reference proteome</keyword>
<dbReference type="RefSeq" id="WP_146319926.1">
    <property type="nucleotide sequence ID" value="NZ_VCQV01000037.1"/>
</dbReference>
<organism evidence="6 7">
    <name type="scientific">Leekyejoonella antrihumi</name>
    <dbReference type="NCBI Taxonomy" id="1660198"/>
    <lineage>
        <taxon>Bacteria</taxon>
        <taxon>Bacillati</taxon>
        <taxon>Actinomycetota</taxon>
        <taxon>Actinomycetes</taxon>
        <taxon>Micrococcales</taxon>
        <taxon>Dermacoccaceae</taxon>
        <taxon>Leekyejoonella</taxon>
    </lineage>
</organism>
<name>A0A563DU29_9MICO</name>
<dbReference type="Gene3D" id="1.10.10.10">
    <property type="entry name" value="Winged helix-like DNA-binding domain superfamily/Winged helix DNA-binding domain"/>
    <property type="match status" value="1"/>
</dbReference>
<dbReference type="PANTHER" id="PTHR30126:SF39">
    <property type="entry name" value="HTH-TYPE TRANSCRIPTIONAL REGULATOR CYSL"/>
    <property type="match status" value="1"/>
</dbReference>
<dbReference type="InterPro" id="IPR005119">
    <property type="entry name" value="LysR_subst-bd"/>
</dbReference>
<dbReference type="OrthoDB" id="4512679at2"/>
<dbReference type="Gene3D" id="3.40.190.290">
    <property type="match status" value="1"/>
</dbReference>
<accession>A0A563DU29</accession>
<comment type="caution">
    <text evidence="6">The sequence shown here is derived from an EMBL/GenBank/DDBJ whole genome shotgun (WGS) entry which is preliminary data.</text>
</comment>
<evidence type="ECO:0000256" key="4">
    <source>
        <dbReference type="ARBA" id="ARBA00023163"/>
    </source>
</evidence>
<dbReference type="GO" id="GO:0003700">
    <property type="term" value="F:DNA-binding transcription factor activity"/>
    <property type="evidence" value="ECO:0007669"/>
    <property type="project" value="InterPro"/>
</dbReference>
<evidence type="ECO:0000259" key="5">
    <source>
        <dbReference type="PROSITE" id="PS50931"/>
    </source>
</evidence>
<dbReference type="GO" id="GO:0000976">
    <property type="term" value="F:transcription cis-regulatory region binding"/>
    <property type="evidence" value="ECO:0007669"/>
    <property type="project" value="TreeGrafter"/>
</dbReference>
<dbReference type="PROSITE" id="PS50931">
    <property type="entry name" value="HTH_LYSR"/>
    <property type="match status" value="1"/>
</dbReference>
<reference evidence="6 7" key="1">
    <citation type="submission" date="2019-05" db="EMBL/GenBank/DDBJ databases">
        <authorList>
            <person name="Lee S.D."/>
        </authorList>
    </citation>
    <scope>NUCLEOTIDE SEQUENCE [LARGE SCALE GENOMIC DNA]</scope>
    <source>
        <strain evidence="6 7">C5-26</strain>
    </source>
</reference>
<dbReference type="InterPro" id="IPR036390">
    <property type="entry name" value="WH_DNA-bd_sf"/>
</dbReference>
<evidence type="ECO:0000313" key="7">
    <source>
        <dbReference type="Proteomes" id="UP000320244"/>
    </source>
</evidence>